<accession>A0A438FXD6</accession>
<evidence type="ECO:0000313" key="3">
    <source>
        <dbReference type="Proteomes" id="UP000288805"/>
    </source>
</evidence>
<evidence type="ECO:0000313" key="2">
    <source>
        <dbReference type="EMBL" id="RVW64598.1"/>
    </source>
</evidence>
<dbReference type="AlphaFoldDB" id="A0A438FXD6"/>
<proteinExistence type="predicted"/>
<evidence type="ECO:0000259" key="1">
    <source>
        <dbReference type="Pfam" id="PF07727"/>
    </source>
</evidence>
<dbReference type="InterPro" id="IPR043502">
    <property type="entry name" value="DNA/RNA_pol_sf"/>
</dbReference>
<dbReference type="SUPFAM" id="SSF56672">
    <property type="entry name" value="DNA/RNA polymerases"/>
    <property type="match status" value="1"/>
</dbReference>
<reference evidence="2 3" key="1">
    <citation type="journal article" date="2018" name="PLoS Genet.">
        <title>Population sequencing reveals clonal diversity and ancestral inbreeding in the grapevine cultivar Chardonnay.</title>
        <authorList>
            <person name="Roach M.J."/>
            <person name="Johnson D.L."/>
            <person name="Bohlmann J."/>
            <person name="van Vuuren H.J."/>
            <person name="Jones S.J."/>
            <person name="Pretorius I.S."/>
            <person name="Schmidt S.A."/>
            <person name="Borneman A.R."/>
        </authorList>
    </citation>
    <scope>NUCLEOTIDE SEQUENCE [LARGE SCALE GENOMIC DNA]</scope>
    <source>
        <strain evidence="3">cv. Chardonnay</strain>
        <tissue evidence="2">Leaf</tissue>
    </source>
</reference>
<dbReference type="Pfam" id="PF07727">
    <property type="entry name" value="RVT_2"/>
    <property type="match status" value="1"/>
</dbReference>
<dbReference type="Proteomes" id="UP000288805">
    <property type="component" value="Unassembled WGS sequence"/>
</dbReference>
<gene>
    <name evidence="2" type="primary">POLX_2603</name>
    <name evidence="2" type="ORF">CK203_048558</name>
</gene>
<comment type="caution">
    <text evidence="2">The sequence shown here is derived from an EMBL/GenBank/DDBJ whole genome shotgun (WGS) entry which is preliminary data.</text>
</comment>
<protein>
    <submittedName>
        <fullName evidence="2">Retrovirus-related Pol polyprotein from transposon TNT 1-94</fullName>
    </submittedName>
</protein>
<name>A0A438FXD6_VITVI</name>
<organism evidence="2 3">
    <name type="scientific">Vitis vinifera</name>
    <name type="common">Grape</name>
    <dbReference type="NCBI Taxonomy" id="29760"/>
    <lineage>
        <taxon>Eukaryota</taxon>
        <taxon>Viridiplantae</taxon>
        <taxon>Streptophyta</taxon>
        <taxon>Embryophyta</taxon>
        <taxon>Tracheophyta</taxon>
        <taxon>Spermatophyta</taxon>
        <taxon>Magnoliopsida</taxon>
        <taxon>eudicotyledons</taxon>
        <taxon>Gunneridae</taxon>
        <taxon>Pentapetalae</taxon>
        <taxon>rosids</taxon>
        <taxon>Vitales</taxon>
        <taxon>Vitaceae</taxon>
        <taxon>Viteae</taxon>
        <taxon>Vitis</taxon>
    </lineage>
</organism>
<sequence>MHEEMKSLHKNNAYELMELPKGERTLKNKWLDVKTAFLHGDLEEEIYMEQPERFTIKGKKHSMCQLKKNLYRLKQAPRQWYKKFDSFMVEHGYDKTTSDHCVFVKKFSDGGFIILLLYVDDMLIVGRDTNKIYKLKKELSKSFEMKDLGPASQILGINISRDRTNRKLRLSQESYIEKVLDKFNMGKAKPVPYASAVGSLMYVMVCTRPDIAHAVGVVNRMHRCRYGRGC</sequence>
<feature type="domain" description="Reverse transcriptase Ty1/copia-type" evidence="1">
    <location>
        <begin position="31"/>
        <end position="191"/>
    </location>
</feature>
<dbReference type="EMBL" id="QGNW01000718">
    <property type="protein sequence ID" value="RVW64598.1"/>
    <property type="molecule type" value="Genomic_DNA"/>
</dbReference>
<dbReference type="InterPro" id="IPR013103">
    <property type="entry name" value="RVT_2"/>
</dbReference>